<dbReference type="Proteomes" id="UP001180020">
    <property type="component" value="Unassembled WGS sequence"/>
</dbReference>
<feature type="compositionally biased region" description="Gly residues" evidence="1">
    <location>
        <begin position="109"/>
        <end position="121"/>
    </location>
</feature>
<name>A0AAV9DTH5_ACOCL</name>
<organism evidence="2 3">
    <name type="scientific">Acorus calamus</name>
    <name type="common">Sweet flag</name>
    <dbReference type="NCBI Taxonomy" id="4465"/>
    <lineage>
        <taxon>Eukaryota</taxon>
        <taxon>Viridiplantae</taxon>
        <taxon>Streptophyta</taxon>
        <taxon>Embryophyta</taxon>
        <taxon>Tracheophyta</taxon>
        <taxon>Spermatophyta</taxon>
        <taxon>Magnoliopsida</taxon>
        <taxon>Liliopsida</taxon>
        <taxon>Acoraceae</taxon>
        <taxon>Acorus</taxon>
    </lineage>
</organism>
<evidence type="ECO:0000313" key="2">
    <source>
        <dbReference type="EMBL" id="KAK1304400.1"/>
    </source>
</evidence>
<feature type="region of interest" description="Disordered" evidence="1">
    <location>
        <begin position="107"/>
        <end position="193"/>
    </location>
</feature>
<accession>A0AAV9DTH5</accession>
<feature type="region of interest" description="Disordered" evidence="1">
    <location>
        <begin position="1"/>
        <end position="21"/>
    </location>
</feature>
<reference evidence="2" key="1">
    <citation type="journal article" date="2023" name="Nat. Commun.">
        <title>Diploid and tetraploid genomes of Acorus and the evolution of monocots.</title>
        <authorList>
            <person name="Ma L."/>
            <person name="Liu K.W."/>
            <person name="Li Z."/>
            <person name="Hsiao Y.Y."/>
            <person name="Qi Y."/>
            <person name="Fu T."/>
            <person name="Tang G.D."/>
            <person name="Zhang D."/>
            <person name="Sun W.H."/>
            <person name="Liu D.K."/>
            <person name="Li Y."/>
            <person name="Chen G.Z."/>
            <person name="Liu X.D."/>
            <person name="Liao X.Y."/>
            <person name="Jiang Y.T."/>
            <person name="Yu X."/>
            <person name="Hao Y."/>
            <person name="Huang J."/>
            <person name="Zhao X.W."/>
            <person name="Ke S."/>
            <person name="Chen Y.Y."/>
            <person name="Wu W.L."/>
            <person name="Hsu J.L."/>
            <person name="Lin Y.F."/>
            <person name="Huang M.D."/>
            <person name="Li C.Y."/>
            <person name="Huang L."/>
            <person name="Wang Z.W."/>
            <person name="Zhao X."/>
            <person name="Zhong W.Y."/>
            <person name="Peng D.H."/>
            <person name="Ahmad S."/>
            <person name="Lan S."/>
            <person name="Zhang J.S."/>
            <person name="Tsai W.C."/>
            <person name="Van de Peer Y."/>
            <person name="Liu Z.J."/>
        </authorList>
    </citation>
    <scope>NUCLEOTIDE SEQUENCE</scope>
    <source>
        <strain evidence="2">CP</strain>
    </source>
</reference>
<protein>
    <submittedName>
        <fullName evidence="2">Uncharacterized protein</fullName>
    </submittedName>
</protein>
<evidence type="ECO:0000256" key="1">
    <source>
        <dbReference type="SAM" id="MobiDB-lite"/>
    </source>
</evidence>
<gene>
    <name evidence="2" type="ORF">QJS10_CPB11g01923</name>
</gene>
<sequence length="193" mass="20399">MNGGGKSKKSGSTEADEVEEMLRAAEDHLLLDLSVGSHTTSDNLGPDLSRRFQALKSTPSRSIKTLPKKDSSEKAIRRGGRGGVEDVGMGGESSSLDAELLARFASLKGSGGGSGGAGGGSFDSTLLGTESWKVGRSDRVSEAEEVEKVLQWAMDAARLDPSPPTDDDDDDDDGDDDSDDDDEDARKKDRHNK</sequence>
<feature type="compositionally biased region" description="Acidic residues" evidence="1">
    <location>
        <begin position="165"/>
        <end position="183"/>
    </location>
</feature>
<proteinExistence type="predicted"/>
<evidence type="ECO:0000313" key="3">
    <source>
        <dbReference type="Proteomes" id="UP001180020"/>
    </source>
</evidence>
<dbReference type="AlphaFoldDB" id="A0AAV9DTH5"/>
<dbReference type="EMBL" id="JAUJYO010000011">
    <property type="protein sequence ID" value="KAK1304400.1"/>
    <property type="molecule type" value="Genomic_DNA"/>
</dbReference>
<comment type="caution">
    <text evidence="2">The sequence shown here is derived from an EMBL/GenBank/DDBJ whole genome shotgun (WGS) entry which is preliminary data.</text>
</comment>
<feature type="region of interest" description="Disordered" evidence="1">
    <location>
        <begin position="55"/>
        <end position="92"/>
    </location>
</feature>
<feature type="compositionally biased region" description="Basic and acidic residues" evidence="1">
    <location>
        <begin position="67"/>
        <end position="76"/>
    </location>
</feature>
<feature type="compositionally biased region" description="Basic and acidic residues" evidence="1">
    <location>
        <begin position="133"/>
        <end position="148"/>
    </location>
</feature>
<keyword evidence="3" id="KW-1185">Reference proteome</keyword>
<reference evidence="2" key="2">
    <citation type="submission" date="2023-06" db="EMBL/GenBank/DDBJ databases">
        <authorList>
            <person name="Ma L."/>
            <person name="Liu K.-W."/>
            <person name="Li Z."/>
            <person name="Hsiao Y.-Y."/>
            <person name="Qi Y."/>
            <person name="Fu T."/>
            <person name="Tang G."/>
            <person name="Zhang D."/>
            <person name="Sun W.-H."/>
            <person name="Liu D.-K."/>
            <person name="Li Y."/>
            <person name="Chen G.-Z."/>
            <person name="Liu X.-D."/>
            <person name="Liao X.-Y."/>
            <person name="Jiang Y.-T."/>
            <person name="Yu X."/>
            <person name="Hao Y."/>
            <person name="Huang J."/>
            <person name="Zhao X.-W."/>
            <person name="Ke S."/>
            <person name="Chen Y.-Y."/>
            <person name="Wu W.-L."/>
            <person name="Hsu J.-L."/>
            <person name="Lin Y.-F."/>
            <person name="Huang M.-D."/>
            <person name="Li C.-Y."/>
            <person name="Huang L."/>
            <person name="Wang Z.-W."/>
            <person name="Zhao X."/>
            <person name="Zhong W.-Y."/>
            <person name="Peng D.-H."/>
            <person name="Ahmad S."/>
            <person name="Lan S."/>
            <person name="Zhang J.-S."/>
            <person name="Tsai W.-C."/>
            <person name="Van De Peer Y."/>
            <person name="Liu Z.-J."/>
        </authorList>
    </citation>
    <scope>NUCLEOTIDE SEQUENCE</scope>
    <source>
        <strain evidence="2">CP</strain>
        <tissue evidence="2">Leaves</tissue>
    </source>
</reference>